<proteinExistence type="predicted"/>
<protein>
    <submittedName>
        <fullName evidence="1">Uncharacterized protein</fullName>
    </submittedName>
</protein>
<accession>A0A8S1YLE7</accession>
<reference evidence="1" key="1">
    <citation type="submission" date="2021-01" db="EMBL/GenBank/DDBJ databases">
        <authorList>
            <consortium name="Genoscope - CEA"/>
            <person name="William W."/>
        </authorList>
    </citation>
    <scope>NUCLEOTIDE SEQUENCE</scope>
</reference>
<evidence type="ECO:0000313" key="1">
    <source>
        <dbReference type="EMBL" id="CAD8214141.1"/>
    </source>
</evidence>
<gene>
    <name evidence="1" type="ORF">PPENT_87.1.T1970015</name>
</gene>
<dbReference type="Proteomes" id="UP000689195">
    <property type="component" value="Unassembled WGS sequence"/>
</dbReference>
<organism evidence="1 2">
    <name type="scientific">Paramecium pentaurelia</name>
    <dbReference type="NCBI Taxonomy" id="43138"/>
    <lineage>
        <taxon>Eukaryota</taxon>
        <taxon>Sar</taxon>
        <taxon>Alveolata</taxon>
        <taxon>Ciliophora</taxon>
        <taxon>Intramacronucleata</taxon>
        <taxon>Oligohymenophorea</taxon>
        <taxon>Peniculida</taxon>
        <taxon>Parameciidae</taxon>
        <taxon>Paramecium</taxon>
    </lineage>
</organism>
<dbReference type="AlphaFoldDB" id="A0A8S1YLE7"/>
<comment type="caution">
    <text evidence="1">The sequence shown here is derived from an EMBL/GenBank/DDBJ whole genome shotgun (WGS) entry which is preliminary data.</text>
</comment>
<keyword evidence="2" id="KW-1185">Reference proteome</keyword>
<sequence>MQKKNQELLPFRNIQLPGESIIKRLNDQNYSKIDQFTFYKFQFGFQIYFILQTNSIIFQKKIRKIKESIAKKKEQDNKQDNPQNGYTDNVHVAKNYQVSREVEVNLLVCKKKKLLPQLQNEDINIKSKQSRIFQVFENIITILEGNQMKIFLIIGMMKKVILWAISSKFMQDNLIEIYQKSGIKYIIYMKNMCNMEKFQRQLLLKESKEGKFQNKFNIIRIRGINDY</sequence>
<name>A0A8S1YLE7_9CILI</name>
<evidence type="ECO:0000313" key="2">
    <source>
        <dbReference type="Proteomes" id="UP000689195"/>
    </source>
</evidence>
<dbReference type="EMBL" id="CAJJDO010000197">
    <property type="protein sequence ID" value="CAD8214141.1"/>
    <property type="molecule type" value="Genomic_DNA"/>
</dbReference>